<protein>
    <submittedName>
        <fullName evidence="2">Uncharacterized protein</fullName>
    </submittedName>
</protein>
<feature type="chain" id="PRO_5041271348" evidence="1">
    <location>
        <begin position="19"/>
        <end position="123"/>
    </location>
</feature>
<name>A0AA38H657_9TREE</name>
<dbReference type="Proteomes" id="UP001164286">
    <property type="component" value="Unassembled WGS sequence"/>
</dbReference>
<proteinExistence type="predicted"/>
<feature type="signal peptide" evidence="1">
    <location>
        <begin position="1"/>
        <end position="18"/>
    </location>
</feature>
<evidence type="ECO:0000313" key="2">
    <source>
        <dbReference type="EMBL" id="KAI9634870.1"/>
    </source>
</evidence>
<keyword evidence="1" id="KW-0732">Signal</keyword>
<reference evidence="2" key="1">
    <citation type="journal article" date="2022" name="G3 (Bethesda)">
        <title>High quality genome of the basidiomycete yeast Dioszegia hungarica PDD-24b-2 isolated from cloud water.</title>
        <authorList>
            <person name="Jarrige D."/>
            <person name="Haridas S."/>
            <person name="Bleykasten-Grosshans C."/>
            <person name="Joly M."/>
            <person name="Nadalig T."/>
            <person name="Sancelme M."/>
            <person name="Vuilleumier S."/>
            <person name="Grigoriev I.V."/>
            <person name="Amato P."/>
            <person name="Bringel F."/>
        </authorList>
    </citation>
    <scope>NUCLEOTIDE SEQUENCE</scope>
    <source>
        <strain evidence="2">PDD-24b-2</strain>
    </source>
</reference>
<dbReference type="EMBL" id="JAKWFO010000006">
    <property type="protein sequence ID" value="KAI9634870.1"/>
    <property type="molecule type" value="Genomic_DNA"/>
</dbReference>
<dbReference type="RefSeq" id="XP_052944647.1">
    <property type="nucleotide sequence ID" value="XM_053087459.1"/>
</dbReference>
<keyword evidence="3" id="KW-1185">Reference proteome</keyword>
<comment type="caution">
    <text evidence="2">The sequence shown here is derived from an EMBL/GenBank/DDBJ whole genome shotgun (WGS) entry which is preliminary data.</text>
</comment>
<evidence type="ECO:0000256" key="1">
    <source>
        <dbReference type="SAM" id="SignalP"/>
    </source>
</evidence>
<evidence type="ECO:0000313" key="3">
    <source>
        <dbReference type="Proteomes" id="UP001164286"/>
    </source>
</evidence>
<dbReference type="GeneID" id="77726664"/>
<sequence length="123" mass="13182">MKVISIVLLLASIASVRSISTLKFILSHGVWMTDPTGNTMTHLGLASFELLVNNIFTPFERALSVTDDKGQRVYTCKYSPKTGSGLAEGRSVTVFHQVLPGLVIDITDGNTNTVAVSCTPRAA</sequence>
<accession>A0AA38H657</accession>
<organism evidence="2 3">
    <name type="scientific">Dioszegia hungarica</name>
    <dbReference type="NCBI Taxonomy" id="4972"/>
    <lineage>
        <taxon>Eukaryota</taxon>
        <taxon>Fungi</taxon>
        <taxon>Dikarya</taxon>
        <taxon>Basidiomycota</taxon>
        <taxon>Agaricomycotina</taxon>
        <taxon>Tremellomycetes</taxon>
        <taxon>Tremellales</taxon>
        <taxon>Bulleribasidiaceae</taxon>
        <taxon>Dioszegia</taxon>
    </lineage>
</organism>
<gene>
    <name evidence="2" type="ORF">MKK02DRAFT_28000</name>
</gene>
<dbReference type="AlphaFoldDB" id="A0AA38H657"/>